<dbReference type="Proteomes" id="UP000487350">
    <property type="component" value="Unassembled WGS sequence"/>
</dbReference>
<proteinExistence type="predicted"/>
<gene>
    <name evidence="2" type="ORF">GHT07_09310</name>
</gene>
<sequence>MNSNTVPSPRGALAAAYPNDQAESGAVHQATTPSQGPLEIPPRAPGQPGDVMPLQQASGELTASDYAAVKDGVARRAVSVNDPKANKRVHEAIEAMYELARASKSLCRFDDALRWLDKCVDLYSLIGDVVGCALVDETMRSVTEMGVEIFTAQAVADRFGSGDLTIDCELYLRSTLWDAYRGIECPIDIRQINYLGRRYTVTFPFESLPDVSAQMARKFLADARFARQLPEGEPRNRVVAALEAVVGQANDRESARVLMNGLLGPDGGPLIPPAHQPLLGTEQQATYDASGNLLERRVPTPQVVADLIAGYLVGD</sequence>
<evidence type="ECO:0000313" key="2">
    <source>
        <dbReference type="EMBL" id="MRD47474.1"/>
    </source>
</evidence>
<evidence type="ECO:0000313" key="3">
    <source>
        <dbReference type="Proteomes" id="UP000487350"/>
    </source>
</evidence>
<dbReference type="EMBL" id="WJBU01000008">
    <property type="protein sequence ID" value="MRD47474.1"/>
    <property type="molecule type" value="Genomic_DNA"/>
</dbReference>
<feature type="region of interest" description="Disordered" evidence="1">
    <location>
        <begin position="19"/>
        <end position="54"/>
    </location>
</feature>
<keyword evidence="3" id="KW-1185">Reference proteome</keyword>
<reference evidence="2 3" key="1">
    <citation type="submission" date="2019-11" db="EMBL/GenBank/DDBJ databases">
        <title>Caenimonas koreensis gen. nov., sp. nov., isolated from activated sludge.</title>
        <authorList>
            <person name="Seung H.R."/>
        </authorList>
    </citation>
    <scope>NUCLEOTIDE SEQUENCE [LARGE SCALE GENOMIC DNA]</scope>
    <source>
        <strain evidence="2 3">EMB320</strain>
    </source>
</reference>
<organism evidence="2 3">
    <name type="scientific">Caenimonas koreensis DSM 17982</name>
    <dbReference type="NCBI Taxonomy" id="1121255"/>
    <lineage>
        <taxon>Bacteria</taxon>
        <taxon>Pseudomonadati</taxon>
        <taxon>Pseudomonadota</taxon>
        <taxon>Betaproteobacteria</taxon>
        <taxon>Burkholderiales</taxon>
        <taxon>Comamonadaceae</taxon>
        <taxon>Caenimonas</taxon>
    </lineage>
</organism>
<dbReference type="RefSeq" id="WP_153584794.1">
    <property type="nucleotide sequence ID" value="NZ_WJBU01000008.1"/>
</dbReference>
<dbReference type="AlphaFoldDB" id="A0A844ATP0"/>
<name>A0A844ATP0_9BURK</name>
<comment type="caution">
    <text evidence="2">The sequence shown here is derived from an EMBL/GenBank/DDBJ whole genome shotgun (WGS) entry which is preliminary data.</text>
</comment>
<accession>A0A844ATP0</accession>
<protein>
    <submittedName>
        <fullName evidence="2">Uncharacterized protein</fullName>
    </submittedName>
</protein>
<evidence type="ECO:0000256" key="1">
    <source>
        <dbReference type="SAM" id="MobiDB-lite"/>
    </source>
</evidence>